<dbReference type="Pfam" id="PF07883">
    <property type="entry name" value="Cupin_2"/>
    <property type="match status" value="1"/>
</dbReference>
<proteinExistence type="predicted"/>
<dbReference type="InterPro" id="IPR011051">
    <property type="entry name" value="RmlC_Cupin_sf"/>
</dbReference>
<dbReference type="OrthoDB" id="9814751at2"/>
<dbReference type="PANTHER" id="PTHR46797">
    <property type="entry name" value="HTH-TYPE TRANSCRIPTIONAL REGULATOR"/>
    <property type="match status" value="1"/>
</dbReference>
<dbReference type="SMART" id="SM00530">
    <property type="entry name" value="HTH_XRE"/>
    <property type="match status" value="1"/>
</dbReference>
<dbReference type="InterPro" id="IPR001387">
    <property type="entry name" value="Cro/C1-type_HTH"/>
</dbReference>
<dbReference type="Pfam" id="PF13560">
    <property type="entry name" value="HTH_31"/>
    <property type="match status" value="1"/>
</dbReference>
<dbReference type="GO" id="GO:0003700">
    <property type="term" value="F:DNA-binding transcription factor activity"/>
    <property type="evidence" value="ECO:0007669"/>
    <property type="project" value="TreeGrafter"/>
</dbReference>
<dbReference type="InterPro" id="IPR013096">
    <property type="entry name" value="Cupin_2"/>
</dbReference>
<dbReference type="InterPro" id="IPR010982">
    <property type="entry name" value="Lambda_DNA-bd_dom_sf"/>
</dbReference>
<sequence>MSIKSQLGIRLKTLRKARTLTLMELAALSHVSASTISKIENGALSPTLDLILKLCEGLNVSISQLVSESDETAGGSTAPNGRFSPARRDEGVLIDTANYDYLYLCSELKNKRMVPIRARLKARSMQQFGPLFRHGGEEFLYVLEGAVEVHSEFYAPIALARGEGVYLDSTMGHAYLSTSDTDAEILCICTEAELPQGR</sequence>
<dbReference type="SUPFAM" id="SSF51182">
    <property type="entry name" value="RmlC-like cupins"/>
    <property type="match status" value="1"/>
</dbReference>
<accession>A0A317PE02</accession>
<dbReference type="GO" id="GO:0005829">
    <property type="term" value="C:cytosol"/>
    <property type="evidence" value="ECO:0007669"/>
    <property type="project" value="TreeGrafter"/>
</dbReference>
<dbReference type="GO" id="GO:0003677">
    <property type="term" value="F:DNA binding"/>
    <property type="evidence" value="ECO:0007669"/>
    <property type="project" value="UniProtKB-KW"/>
</dbReference>
<dbReference type="InterPro" id="IPR050807">
    <property type="entry name" value="TransReg_Diox_bact_type"/>
</dbReference>
<name>A0A317PE02_9HYPH</name>
<dbReference type="RefSeq" id="WP_110034056.1">
    <property type="nucleotide sequence ID" value="NZ_QGTR01000006.1"/>
</dbReference>
<dbReference type="Gene3D" id="2.60.120.10">
    <property type="entry name" value="Jelly Rolls"/>
    <property type="match status" value="1"/>
</dbReference>
<feature type="domain" description="HTH cro/C1-type" evidence="2">
    <location>
        <begin position="11"/>
        <end position="65"/>
    </location>
</feature>
<protein>
    <submittedName>
        <fullName evidence="3">XRE family transcriptional regulator</fullName>
    </submittedName>
</protein>
<dbReference type="InterPro" id="IPR014710">
    <property type="entry name" value="RmlC-like_jellyroll"/>
</dbReference>
<dbReference type="Proteomes" id="UP000246352">
    <property type="component" value="Unassembled WGS sequence"/>
</dbReference>
<dbReference type="SUPFAM" id="SSF47413">
    <property type="entry name" value="lambda repressor-like DNA-binding domains"/>
    <property type="match status" value="1"/>
</dbReference>
<dbReference type="EMBL" id="QGTR01000006">
    <property type="protein sequence ID" value="PWV97769.1"/>
    <property type="molecule type" value="Genomic_DNA"/>
</dbReference>
<evidence type="ECO:0000256" key="1">
    <source>
        <dbReference type="ARBA" id="ARBA00023125"/>
    </source>
</evidence>
<evidence type="ECO:0000313" key="3">
    <source>
        <dbReference type="EMBL" id="PWV97769.1"/>
    </source>
</evidence>
<dbReference type="CDD" id="cd00093">
    <property type="entry name" value="HTH_XRE"/>
    <property type="match status" value="1"/>
</dbReference>
<dbReference type="CDD" id="cd02209">
    <property type="entry name" value="cupin_XRE_C"/>
    <property type="match status" value="1"/>
</dbReference>
<organism evidence="3 4">
    <name type="scientific">Hoeflea marina</name>
    <dbReference type="NCBI Taxonomy" id="274592"/>
    <lineage>
        <taxon>Bacteria</taxon>
        <taxon>Pseudomonadati</taxon>
        <taxon>Pseudomonadota</taxon>
        <taxon>Alphaproteobacteria</taxon>
        <taxon>Hyphomicrobiales</taxon>
        <taxon>Rhizobiaceae</taxon>
        <taxon>Hoeflea</taxon>
    </lineage>
</organism>
<dbReference type="PROSITE" id="PS50943">
    <property type="entry name" value="HTH_CROC1"/>
    <property type="match status" value="1"/>
</dbReference>
<gene>
    <name evidence="3" type="ORF">DFR52_106294</name>
</gene>
<keyword evidence="4" id="KW-1185">Reference proteome</keyword>
<dbReference type="Gene3D" id="1.10.260.40">
    <property type="entry name" value="lambda repressor-like DNA-binding domains"/>
    <property type="match status" value="1"/>
</dbReference>
<dbReference type="PANTHER" id="PTHR46797:SF20">
    <property type="entry name" value="BLR4304 PROTEIN"/>
    <property type="match status" value="1"/>
</dbReference>
<evidence type="ECO:0000313" key="4">
    <source>
        <dbReference type="Proteomes" id="UP000246352"/>
    </source>
</evidence>
<keyword evidence="1" id="KW-0238">DNA-binding</keyword>
<evidence type="ECO:0000259" key="2">
    <source>
        <dbReference type="PROSITE" id="PS50943"/>
    </source>
</evidence>
<reference evidence="3 4" key="1">
    <citation type="submission" date="2018-05" db="EMBL/GenBank/DDBJ databases">
        <title>Genomic Encyclopedia of Type Strains, Phase IV (KMG-IV): sequencing the most valuable type-strain genomes for metagenomic binning, comparative biology and taxonomic classification.</title>
        <authorList>
            <person name="Goeker M."/>
        </authorList>
    </citation>
    <scope>NUCLEOTIDE SEQUENCE [LARGE SCALE GENOMIC DNA]</scope>
    <source>
        <strain evidence="3 4">DSM 16791</strain>
    </source>
</reference>
<comment type="caution">
    <text evidence="3">The sequence shown here is derived from an EMBL/GenBank/DDBJ whole genome shotgun (WGS) entry which is preliminary data.</text>
</comment>
<dbReference type="AlphaFoldDB" id="A0A317PE02"/>